<protein>
    <submittedName>
        <fullName evidence="3">AAEL006316-PA</fullName>
    </submittedName>
</protein>
<evidence type="ECO:0000256" key="1">
    <source>
        <dbReference type="SAM" id="MobiDB-lite"/>
    </source>
</evidence>
<dbReference type="AlphaFoldDB" id="Q176M3"/>
<proteinExistence type="predicted"/>
<sequence>MRRDTVNMLNDYEPEASEDGHIANLLSRMQTEESDSDADDRDSELMVEGKMLQMEVDCGSSVSVIGKDHYFNCTIPVMTTKRILCVGLCNLDIVQECESYPVEDSDQRSSHSRWQRGGNASNNCTVLALLGAKCELLATFSDSEHFGFALRDLERRGIDIGQCVVHRGCEIPLSTVWLGAASGSRTIVHSNPDLPELTVEDFERCDLREHSWIHFEGRRSAAEVGKMISRVKAWNEKTEPKEWITVSVDLEKPRDSNLLLIANANVVFLGKDFARFLGYKSSREAVYGLRKSHPGSYTIICPWGSSGISALDEKDQFYSCGVYPPERVRDSLGAGDTFCAGCIFQLNLGKRLQDALEFGSRLAGLKIGDFGFDHLKEKVNNVIVVL</sequence>
<evidence type="ECO:0000313" key="4">
    <source>
        <dbReference type="Proteomes" id="UP000682892"/>
    </source>
</evidence>
<dbReference type="SUPFAM" id="SSF53613">
    <property type="entry name" value="Ribokinase-like"/>
    <property type="match status" value="1"/>
</dbReference>
<dbReference type="EMBL" id="CH477385">
    <property type="protein sequence ID" value="EAT42124.1"/>
    <property type="molecule type" value="Genomic_DNA"/>
</dbReference>
<dbReference type="GO" id="GO:0006000">
    <property type="term" value="P:fructose metabolic process"/>
    <property type="evidence" value="ECO:0007669"/>
    <property type="project" value="InterPro"/>
</dbReference>
<dbReference type="OMA" id="CNLATRK"/>
<reference evidence="3" key="1">
    <citation type="submission" date="2005-10" db="EMBL/GenBank/DDBJ databases">
        <authorList>
            <person name="Loftus B.J."/>
            <person name="Nene V.M."/>
            <person name="Hannick L.I."/>
            <person name="Bidwell S."/>
            <person name="Haas B."/>
            <person name="Amedeo P."/>
            <person name="Orvis J."/>
            <person name="Wortman J.R."/>
            <person name="White O.R."/>
            <person name="Salzberg S."/>
            <person name="Shumway M."/>
            <person name="Koo H."/>
            <person name="Zhao Y."/>
            <person name="Holmes M."/>
            <person name="Miller J."/>
            <person name="Schatz M."/>
            <person name="Pop M."/>
            <person name="Pai G."/>
            <person name="Utterback T."/>
            <person name="Rogers Y.-H."/>
            <person name="Kravitz S."/>
            <person name="Fraser C.M."/>
        </authorList>
    </citation>
    <scope>NUCLEOTIDE SEQUENCE</scope>
    <source>
        <strain evidence="3">Liverpool</strain>
    </source>
</reference>
<name>Q176M3_AEDAE</name>
<dbReference type="VEuPathDB" id="VectorBase:AAEL006317"/>
<accession>Q176M3</accession>
<dbReference type="PaxDb" id="7159-AAEL006316-PA"/>
<organism evidence="3 4">
    <name type="scientific">Aedes aegypti</name>
    <name type="common">Yellowfever mosquito</name>
    <name type="synonym">Culex aegypti</name>
    <dbReference type="NCBI Taxonomy" id="7159"/>
    <lineage>
        <taxon>Eukaryota</taxon>
        <taxon>Metazoa</taxon>
        <taxon>Ecdysozoa</taxon>
        <taxon>Arthropoda</taxon>
        <taxon>Hexapoda</taxon>
        <taxon>Insecta</taxon>
        <taxon>Pterygota</taxon>
        <taxon>Neoptera</taxon>
        <taxon>Endopterygota</taxon>
        <taxon>Diptera</taxon>
        <taxon>Nematocera</taxon>
        <taxon>Culicoidea</taxon>
        <taxon>Culicidae</taxon>
        <taxon>Culicinae</taxon>
        <taxon>Aedini</taxon>
        <taxon>Aedes</taxon>
        <taxon>Stegomyia</taxon>
    </lineage>
</organism>
<dbReference type="InterPro" id="IPR011611">
    <property type="entry name" value="PfkB_dom"/>
</dbReference>
<reference evidence="3" key="3">
    <citation type="submission" date="2012-09" db="EMBL/GenBank/DDBJ databases">
        <authorList>
            <consortium name="VectorBase"/>
        </authorList>
    </citation>
    <scope>NUCLEOTIDE SEQUENCE</scope>
    <source>
        <strain evidence="3">Liverpool</strain>
    </source>
</reference>
<dbReference type="InterPro" id="IPR052562">
    <property type="entry name" value="Ketohexokinase-related"/>
</dbReference>
<dbReference type="InterPro" id="IPR029056">
    <property type="entry name" value="Ribokinase-like"/>
</dbReference>
<dbReference type="InterPro" id="IPR034093">
    <property type="entry name" value="KHK"/>
</dbReference>
<dbReference type="GO" id="GO:0004454">
    <property type="term" value="F:ketohexokinase activity"/>
    <property type="evidence" value="ECO:0007669"/>
    <property type="project" value="InterPro"/>
</dbReference>
<gene>
    <name evidence="3" type="ORF">AaeL_AAEL006316</name>
</gene>
<dbReference type="HOGENOM" id="CLU_027634_3_0_1"/>
<dbReference type="CDD" id="cd01939">
    <property type="entry name" value="Ketohexokinase"/>
    <property type="match status" value="1"/>
</dbReference>
<dbReference type="PhylomeDB" id="Q176M3"/>
<dbReference type="Pfam" id="PF00294">
    <property type="entry name" value="PfkB"/>
    <property type="match status" value="1"/>
</dbReference>
<dbReference type="STRING" id="7159.Q176M3"/>
<reference evidence="3" key="2">
    <citation type="journal article" date="2007" name="Science">
        <title>Genome sequence of Aedes aegypti, a major arbovirus vector.</title>
        <authorList>
            <person name="Nene V."/>
            <person name="Wortman J.R."/>
            <person name="Lawson D."/>
            <person name="Haas B."/>
            <person name="Kodira C."/>
            <person name="Tu Z.J."/>
            <person name="Loftus B."/>
            <person name="Xi Z."/>
            <person name="Megy K."/>
            <person name="Grabherr M."/>
            <person name="Ren Q."/>
            <person name="Zdobnov E.M."/>
            <person name="Lobo N.F."/>
            <person name="Campbell K.S."/>
            <person name="Brown S.E."/>
            <person name="Bonaldo M.F."/>
            <person name="Zhu J."/>
            <person name="Sinkins S.P."/>
            <person name="Hogenkamp D.G."/>
            <person name="Amedeo P."/>
            <person name="Arensburger P."/>
            <person name="Atkinson P.W."/>
            <person name="Bidwell S."/>
            <person name="Biedler J."/>
            <person name="Birney E."/>
            <person name="Bruggner R.V."/>
            <person name="Costas J."/>
            <person name="Coy M.R."/>
            <person name="Crabtree J."/>
            <person name="Crawford M."/>
            <person name="Debruyn B."/>
            <person name="Decaprio D."/>
            <person name="Eiglmeier K."/>
            <person name="Eisenstadt E."/>
            <person name="El-Dorry H."/>
            <person name="Gelbart W.M."/>
            <person name="Gomes S.L."/>
            <person name="Hammond M."/>
            <person name="Hannick L.I."/>
            <person name="Hogan J.R."/>
            <person name="Holmes M.H."/>
            <person name="Jaffe D."/>
            <person name="Johnston J.S."/>
            <person name="Kennedy R.C."/>
            <person name="Koo H."/>
            <person name="Kravitz S."/>
            <person name="Kriventseva E.V."/>
            <person name="Kulp D."/>
            <person name="Labutti K."/>
            <person name="Lee E."/>
            <person name="Li S."/>
            <person name="Lovin D.D."/>
            <person name="Mao C."/>
            <person name="Mauceli E."/>
            <person name="Menck C.F."/>
            <person name="Miller J.R."/>
            <person name="Montgomery P."/>
            <person name="Mori A."/>
            <person name="Nascimento A.L."/>
            <person name="Naveira H.F."/>
            <person name="Nusbaum C."/>
            <person name="O'leary S."/>
            <person name="Orvis J."/>
            <person name="Pertea M."/>
            <person name="Quesneville H."/>
            <person name="Reidenbach K.R."/>
            <person name="Rogers Y.H."/>
            <person name="Roth C.W."/>
            <person name="Schneider J.R."/>
            <person name="Schatz M."/>
            <person name="Shumway M."/>
            <person name="Stanke M."/>
            <person name="Stinson E.O."/>
            <person name="Tubio J.M."/>
            <person name="Vanzee J.P."/>
            <person name="Verjovski-Almeida S."/>
            <person name="Werner D."/>
            <person name="White O."/>
            <person name="Wyder S."/>
            <person name="Zeng Q."/>
            <person name="Zhao Q."/>
            <person name="Zhao Y."/>
            <person name="Hill C.A."/>
            <person name="Raikhel A.S."/>
            <person name="Soares M.B."/>
            <person name="Knudson D.L."/>
            <person name="Lee N.H."/>
            <person name="Galagan J."/>
            <person name="Salzberg S.L."/>
            <person name="Paulsen I.T."/>
            <person name="Dimopoulos G."/>
            <person name="Collins F.H."/>
            <person name="Birren B."/>
            <person name="Fraser-Liggett C.M."/>
            <person name="Severson D.W."/>
        </authorList>
    </citation>
    <scope>NUCLEOTIDE SEQUENCE [LARGE SCALE GENOMIC DNA]</scope>
    <source>
        <strain evidence="3">Liverpool</strain>
    </source>
</reference>
<feature type="region of interest" description="Disordered" evidence="1">
    <location>
        <begin position="1"/>
        <end position="21"/>
    </location>
</feature>
<dbReference type="eggNOG" id="KOG2947">
    <property type="taxonomic scope" value="Eukaryota"/>
</dbReference>
<dbReference type="Proteomes" id="UP000682892">
    <property type="component" value="Unassembled WGS sequence"/>
</dbReference>
<evidence type="ECO:0000313" key="3">
    <source>
        <dbReference type="EMBL" id="EAT42124.1"/>
    </source>
</evidence>
<dbReference type="PANTHER" id="PTHR42774:SF3">
    <property type="entry name" value="KETOHEXOKINASE"/>
    <property type="match status" value="1"/>
</dbReference>
<evidence type="ECO:0000259" key="2">
    <source>
        <dbReference type="Pfam" id="PF00294"/>
    </source>
</evidence>
<dbReference type="Gene3D" id="3.40.1190.20">
    <property type="match status" value="1"/>
</dbReference>
<dbReference type="PANTHER" id="PTHR42774">
    <property type="entry name" value="PHOSPHOTRANSFERASE SYSTEM TRANSPORT PROTEIN"/>
    <property type="match status" value="1"/>
</dbReference>
<feature type="domain" description="Carbohydrate kinase PfkB" evidence="2">
    <location>
        <begin position="81"/>
        <end position="371"/>
    </location>
</feature>